<gene>
    <name evidence="2" type="ORF">DSCW_36730</name>
</gene>
<protein>
    <submittedName>
        <fullName evidence="2">Uncharacterized protein</fullName>
    </submittedName>
</protein>
<dbReference type="AlphaFoldDB" id="A0A5K7Z3C7"/>
<evidence type="ECO:0000313" key="2">
    <source>
        <dbReference type="EMBL" id="BBO76256.1"/>
    </source>
</evidence>
<name>A0A5K7Z3C7_9BACT</name>
<dbReference type="EMBL" id="AP021875">
    <property type="protein sequence ID" value="BBO76256.1"/>
    <property type="molecule type" value="Genomic_DNA"/>
</dbReference>
<dbReference type="RefSeq" id="WP_155305103.1">
    <property type="nucleotide sequence ID" value="NZ_AP021875.1"/>
</dbReference>
<evidence type="ECO:0000313" key="3">
    <source>
        <dbReference type="Proteomes" id="UP000427769"/>
    </source>
</evidence>
<accession>A0A5K7Z3C7</accession>
<feature type="chain" id="PRO_5024294369" evidence="1">
    <location>
        <begin position="22"/>
        <end position="126"/>
    </location>
</feature>
<sequence length="126" mass="13584">MKLLYALIAIFLLIVASNAGAADLNGTWEGTMYCSDDYGNEGEYFKVIITQDGDFFQTENEEPTPDEICGGVIDGNNISMSCPGVESNNWTPSFAYGVLKGNTLNVISHVPFEGKTCKGVATRVSN</sequence>
<proteinExistence type="predicted"/>
<feature type="signal peptide" evidence="1">
    <location>
        <begin position="1"/>
        <end position="21"/>
    </location>
</feature>
<evidence type="ECO:0000256" key="1">
    <source>
        <dbReference type="SAM" id="SignalP"/>
    </source>
</evidence>
<keyword evidence="1" id="KW-0732">Signal</keyword>
<dbReference type="Proteomes" id="UP000427769">
    <property type="component" value="Chromosome"/>
</dbReference>
<dbReference type="KEGG" id="dwd:DSCW_36730"/>
<keyword evidence="3" id="KW-1185">Reference proteome</keyword>
<reference evidence="2 3" key="1">
    <citation type="submission" date="2019-11" db="EMBL/GenBank/DDBJ databases">
        <title>Comparative genomics of hydrocarbon-degrading Desulfosarcina strains.</title>
        <authorList>
            <person name="Watanabe M."/>
            <person name="Kojima H."/>
            <person name="Fukui M."/>
        </authorList>
    </citation>
    <scope>NUCLEOTIDE SEQUENCE [LARGE SCALE GENOMIC DNA]</scope>
    <source>
        <strain evidence="2 3">PP31</strain>
    </source>
</reference>
<organism evidence="2 3">
    <name type="scientific">Desulfosarcina widdelii</name>
    <dbReference type="NCBI Taxonomy" id="947919"/>
    <lineage>
        <taxon>Bacteria</taxon>
        <taxon>Pseudomonadati</taxon>
        <taxon>Thermodesulfobacteriota</taxon>
        <taxon>Desulfobacteria</taxon>
        <taxon>Desulfobacterales</taxon>
        <taxon>Desulfosarcinaceae</taxon>
        <taxon>Desulfosarcina</taxon>
    </lineage>
</organism>